<evidence type="ECO:0000313" key="1">
    <source>
        <dbReference type="EMBL" id="PJM79055.1"/>
    </source>
</evidence>
<dbReference type="AlphaFoldDB" id="A0A2M9HQH2"/>
<evidence type="ECO:0000313" key="2">
    <source>
        <dbReference type="Proteomes" id="UP000228755"/>
    </source>
</evidence>
<dbReference type="RefSeq" id="WP_100496572.1">
    <property type="nucleotide sequence ID" value="NZ_PGLQ01000003.1"/>
</dbReference>
<dbReference type="OrthoDB" id="9999299at2"/>
<gene>
    <name evidence="1" type="ORF">CUU80_06915</name>
</gene>
<comment type="caution">
    <text evidence="1">The sequence shown here is derived from an EMBL/GenBank/DDBJ whole genome shotgun (WGS) entry which is preliminary data.</text>
</comment>
<reference evidence="1 2" key="1">
    <citation type="submission" date="2017-11" db="EMBL/GenBank/DDBJ databases">
        <title>Draft genome sequences of strains TRE 1, TRE D, TRE H and TRI 7, isolated from tamarins, belonging to four potential novel Bifidobacterium species.</title>
        <authorList>
            <person name="Mattarelli P."/>
            <person name="Modesto M."/>
            <person name="Bonetti A."/>
            <person name="Puglisi E."/>
            <person name="Morelli L."/>
        </authorList>
    </citation>
    <scope>NUCLEOTIDE SEQUENCE [LARGE SCALE GENOMIC DNA]</scope>
    <source>
        <strain evidence="2">TRED</strain>
    </source>
</reference>
<dbReference type="EMBL" id="PGLQ01000003">
    <property type="protein sequence ID" value="PJM79055.1"/>
    <property type="molecule type" value="Genomic_DNA"/>
</dbReference>
<dbReference type="Proteomes" id="UP000228755">
    <property type="component" value="Unassembled WGS sequence"/>
</dbReference>
<name>A0A2M9HQH2_9BIFI</name>
<sequence length="69" mass="7741">MCEPTTEHANATDNLSRMLALHSVQYRRFGGIMNYDYNCDAAVADGRDTREPREGETQDWALLFAGLAC</sequence>
<keyword evidence="2" id="KW-1185">Reference proteome</keyword>
<protein>
    <submittedName>
        <fullName evidence="1">Uncharacterized protein</fullName>
    </submittedName>
</protein>
<organism evidence="1 2">
    <name type="scientific">Bifidobacterium scaligerum</name>
    <dbReference type="NCBI Taxonomy" id="2052656"/>
    <lineage>
        <taxon>Bacteria</taxon>
        <taxon>Bacillati</taxon>
        <taxon>Actinomycetota</taxon>
        <taxon>Actinomycetes</taxon>
        <taxon>Bifidobacteriales</taxon>
        <taxon>Bifidobacteriaceae</taxon>
        <taxon>Bifidobacterium</taxon>
    </lineage>
</organism>
<accession>A0A2M9HQH2</accession>
<proteinExistence type="predicted"/>